<protein>
    <submittedName>
        <fullName evidence="11">JAB1/MPN/MOV34 metalloenzyme domain</fullName>
    </submittedName>
</protein>
<dbReference type="GO" id="GO:0006508">
    <property type="term" value="P:proteolysis"/>
    <property type="evidence" value="ECO:0007669"/>
    <property type="project" value="UniProtKB-KW"/>
</dbReference>
<evidence type="ECO:0000256" key="6">
    <source>
        <dbReference type="ARBA" id="ARBA00022801"/>
    </source>
</evidence>
<evidence type="ECO:0000313" key="12">
    <source>
        <dbReference type="Proteomes" id="UP001370490"/>
    </source>
</evidence>
<dbReference type="InterPro" id="IPR037518">
    <property type="entry name" value="MPN"/>
</dbReference>
<keyword evidence="6" id="KW-0378">Hydrolase</keyword>
<accession>A0AAN8UYD4</accession>
<dbReference type="Gene3D" id="3.40.140.10">
    <property type="entry name" value="Cytidine Deaminase, domain 2"/>
    <property type="match status" value="1"/>
</dbReference>
<feature type="region of interest" description="Disordered" evidence="9">
    <location>
        <begin position="302"/>
        <end position="334"/>
    </location>
</feature>
<evidence type="ECO:0000256" key="2">
    <source>
        <dbReference type="ARBA" id="ARBA00010981"/>
    </source>
</evidence>
<evidence type="ECO:0000256" key="5">
    <source>
        <dbReference type="ARBA" id="ARBA00022786"/>
    </source>
</evidence>
<name>A0AAN8UYD4_9MAGN</name>
<dbReference type="GO" id="GO:0140492">
    <property type="term" value="F:metal-dependent deubiquitinase activity"/>
    <property type="evidence" value="ECO:0007669"/>
    <property type="project" value="InterPro"/>
</dbReference>
<dbReference type="Proteomes" id="UP001370490">
    <property type="component" value="Unassembled WGS sequence"/>
</dbReference>
<dbReference type="InterPro" id="IPR015063">
    <property type="entry name" value="USP8_dimer"/>
</dbReference>
<dbReference type="Pfam" id="PF08969">
    <property type="entry name" value="USP8_dimer"/>
    <property type="match status" value="1"/>
</dbReference>
<evidence type="ECO:0000259" key="10">
    <source>
        <dbReference type="PROSITE" id="PS50249"/>
    </source>
</evidence>
<dbReference type="PANTHER" id="PTHR12947:SF19">
    <property type="entry name" value="AMSH-LIKE UBIQUITIN THIOESTERASE 1"/>
    <property type="match status" value="1"/>
</dbReference>
<dbReference type="Pfam" id="PF01398">
    <property type="entry name" value="JAB"/>
    <property type="match status" value="1"/>
</dbReference>
<dbReference type="PANTHER" id="PTHR12947">
    <property type="entry name" value="AMSH-LIKE PROTEASE"/>
    <property type="match status" value="1"/>
</dbReference>
<dbReference type="Gene3D" id="1.20.58.80">
    <property type="entry name" value="Phosphotransferase system, lactose/cellobiose-type IIA subunit"/>
    <property type="match status" value="1"/>
</dbReference>
<dbReference type="InterPro" id="IPR044098">
    <property type="entry name" value="STAMBP/STALP-like_MPN"/>
</dbReference>
<dbReference type="SMART" id="SM00232">
    <property type="entry name" value="JAB_MPN"/>
    <property type="match status" value="1"/>
</dbReference>
<keyword evidence="3" id="KW-0645">Protease</keyword>
<dbReference type="GO" id="GO:0005768">
    <property type="term" value="C:endosome"/>
    <property type="evidence" value="ECO:0007669"/>
    <property type="project" value="TreeGrafter"/>
</dbReference>
<dbReference type="GO" id="GO:0016020">
    <property type="term" value="C:membrane"/>
    <property type="evidence" value="ECO:0007669"/>
    <property type="project" value="TreeGrafter"/>
</dbReference>
<evidence type="ECO:0000256" key="8">
    <source>
        <dbReference type="ARBA" id="ARBA00023049"/>
    </source>
</evidence>
<keyword evidence="4" id="KW-0479">Metal-binding</keyword>
<dbReference type="FunFam" id="3.40.140.10:FF:000024">
    <property type="entry name" value="AMSH-like ubiquitin thioesterase 3"/>
    <property type="match status" value="1"/>
</dbReference>
<evidence type="ECO:0000256" key="1">
    <source>
        <dbReference type="ARBA" id="ARBA00001947"/>
    </source>
</evidence>
<sequence length="624" mass="70792">MRSSGNGRINIAASAQRLEVDNRISLRFYYRIADNILKQGIPTYGTINHDYSYINSCFYGRQYSNCHDLDTLPNQMEKFNLKIIEESSQVNMFSRVIEEESPLADEADIFRAERNIVDLYVMLLRFSSLTTETIPHHQDYKQLPQSQRNYLKKKLLTALTELEELKPVVQQKVDELNRKRWTNHNQNASFGSSLEWPLVRNRIPTNSVITKSTIQEFSFRGSRNQQVSLSRPVDEHFRRMSISFPPPKEETLSRHSILGPNGLRGQWQPPIGDKGIQYPSNLDLTPVEIPSFSQHVEDGFKCIRDNSSSDSGKLSSEPVARPDDDTNVLQPEEPRPMISFDATENSVPDIIRQPSPPPVLAEVQDLMVEQSNQVSEPECKMENASLDSLVGSDAPLQLHISTSLMESFMKLAKSNTDKNLETCGVLAGLLKNRKFYVTALIIPKQESTSDQCQTTNEEEIFEAQDKRSLFPLGWIHTHPTQSCFMSSIDVHTHYSYQIMLPEAIAIVMAPRDTSRKHGIFRLTTPGGMSVIRHCHRRGFHPHDPPADGSPIYKQCTDVYMSSSLTFDIIDLRQSESGLSDPHKRRRNNDRLVLSLRLEGPLSCAVCWLKLPPCLLTVPPPTDGS</sequence>
<dbReference type="GO" id="GO:0046872">
    <property type="term" value="F:metal ion binding"/>
    <property type="evidence" value="ECO:0007669"/>
    <property type="project" value="UniProtKB-KW"/>
</dbReference>
<proteinExistence type="inferred from homology"/>
<comment type="cofactor">
    <cofactor evidence="1">
        <name>Zn(2+)</name>
        <dbReference type="ChEBI" id="CHEBI:29105"/>
    </cofactor>
</comment>
<evidence type="ECO:0000256" key="3">
    <source>
        <dbReference type="ARBA" id="ARBA00022670"/>
    </source>
</evidence>
<dbReference type="GO" id="GO:0061578">
    <property type="term" value="F:K63-linked deubiquitinase activity"/>
    <property type="evidence" value="ECO:0007669"/>
    <property type="project" value="InterPro"/>
</dbReference>
<dbReference type="GO" id="GO:0070536">
    <property type="term" value="P:protein K63-linked deubiquitination"/>
    <property type="evidence" value="ECO:0007669"/>
    <property type="project" value="InterPro"/>
</dbReference>
<evidence type="ECO:0000313" key="11">
    <source>
        <dbReference type="EMBL" id="KAK6925268.1"/>
    </source>
</evidence>
<evidence type="ECO:0000256" key="4">
    <source>
        <dbReference type="ARBA" id="ARBA00022723"/>
    </source>
</evidence>
<keyword evidence="7" id="KW-0862">Zinc</keyword>
<reference evidence="11 12" key="1">
    <citation type="submission" date="2023-12" db="EMBL/GenBank/DDBJ databases">
        <title>A high-quality genome assembly for Dillenia turbinata (Dilleniales).</title>
        <authorList>
            <person name="Chanderbali A."/>
        </authorList>
    </citation>
    <scope>NUCLEOTIDE SEQUENCE [LARGE SCALE GENOMIC DNA]</scope>
    <source>
        <strain evidence="11">LSX21</strain>
        <tissue evidence="11">Leaf</tissue>
    </source>
</reference>
<feature type="domain" description="MPN" evidence="10">
    <location>
        <begin position="398"/>
        <end position="528"/>
    </location>
</feature>
<comment type="caution">
    <text evidence="11">The sequence shown here is derived from an EMBL/GenBank/DDBJ whole genome shotgun (WGS) entry which is preliminary data.</text>
</comment>
<organism evidence="11 12">
    <name type="scientific">Dillenia turbinata</name>
    <dbReference type="NCBI Taxonomy" id="194707"/>
    <lineage>
        <taxon>Eukaryota</taxon>
        <taxon>Viridiplantae</taxon>
        <taxon>Streptophyta</taxon>
        <taxon>Embryophyta</taxon>
        <taxon>Tracheophyta</taxon>
        <taxon>Spermatophyta</taxon>
        <taxon>Magnoliopsida</taxon>
        <taxon>eudicotyledons</taxon>
        <taxon>Gunneridae</taxon>
        <taxon>Pentapetalae</taxon>
        <taxon>Dilleniales</taxon>
        <taxon>Dilleniaceae</taxon>
        <taxon>Dillenia</taxon>
    </lineage>
</organism>
<dbReference type="SUPFAM" id="SSF102712">
    <property type="entry name" value="JAB1/MPN domain"/>
    <property type="match status" value="1"/>
</dbReference>
<dbReference type="EMBL" id="JBAMMX010000016">
    <property type="protein sequence ID" value="KAK6925268.1"/>
    <property type="molecule type" value="Genomic_DNA"/>
</dbReference>
<keyword evidence="12" id="KW-1185">Reference proteome</keyword>
<evidence type="ECO:0000256" key="9">
    <source>
        <dbReference type="SAM" id="MobiDB-lite"/>
    </source>
</evidence>
<dbReference type="CDD" id="cd08066">
    <property type="entry name" value="MPN_AMSH_like"/>
    <property type="match status" value="1"/>
</dbReference>
<evidence type="ECO:0000256" key="7">
    <source>
        <dbReference type="ARBA" id="ARBA00022833"/>
    </source>
</evidence>
<dbReference type="PROSITE" id="PS50249">
    <property type="entry name" value="MPN"/>
    <property type="match status" value="1"/>
</dbReference>
<keyword evidence="5" id="KW-0833">Ubl conjugation pathway</keyword>
<dbReference type="AlphaFoldDB" id="A0AAN8UYD4"/>
<keyword evidence="8" id="KW-0482">Metalloprotease</keyword>
<dbReference type="InterPro" id="IPR000555">
    <property type="entry name" value="JAMM/MPN+_dom"/>
</dbReference>
<comment type="similarity">
    <text evidence="2">Belongs to the peptidase M67C family.</text>
</comment>
<dbReference type="GO" id="GO:0071108">
    <property type="term" value="P:protein K48-linked deubiquitination"/>
    <property type="evidence" value="ECO:0007669"/>
    <property type="project" value="TreeGrafter"/>
</dbReference>
<gene>
    <name evidence="11" type="ORF">RJ641_009594</name>
</gene>